<sequence>MKKNLWPVACFFVLLLCAFGRQERFQRFELNGYAQGTTYSIVYYAADSFISQRQTDSLLQRFDRSVSLYQPNSLICRFNRSAKGIRIDEPFKVLITRALQISRATGGLVDPTVKPLVDAWGFGVLKPGHDPGKEEVKVLLLNVGADKIGLRGDFLFKTKPGVQLDLNGIAQGYSVDLLASLLEQHHIQNYLVELGGELRVKGSKAGNELFKIGIEGISGDDLDPAPMRKVIEPGNGAITTSGNYRKHHASGGKQISHLMNPLTGYPVQNEMISVTVYAKDAITADGYDNGFMAMGLKRTMAFLSKQKDMGAYIVYRKPDGVITDTVTAFFKGYQKQN</sequence>
<dbReference type="InterPro" id="IPR003374">
    <property type="entry name" value="ApbE-like_sf"/>
</dbReference>
<reference evidence="12 13" key="1">
    <citation type="submission" date="2016-10" db="EMBL/GenBank/DDBJ databases">
        <authorList>
            <person name="de Groot N.N."/>
        </authorList>
    </citation>
    <scope>NUCLEOTIDE SEQUENCE [LARGE SCALE GENOMIC DNA]</scope>
    <source>
        <strain evidence="12 13">47C3B</strain>
    </source>
</reference>
<proteinExistence type="inferred from homology"/>
<keyword evidence="6 10" id="KW-0274">FAD</keyword>
<evidence type="ECO:0000256" key="8">
    <source>
        <dbReference type="ARBA" id="ARBA00031306"/>
    </source>
</evidence>
<evidence type="ECO:0000256" key="11">
    <source>
        <dbReference type="PIRSR" id="PIRSR006268-2"/>
    </source>
</evidence>
<evidence type="ECO:0000256" key="6">
    <source>
        <dbReference type="ARBA" id="ARBA00022827"/>
    </source>
</evidence>
<evidence type="ECO:0000256" key="4">
    <source>
        <dbReference type="ARBA" id="ARBA00022679"/>
    </source>
</evidence>
<dbReference type="PANTHER" id="PTHR30040:SF2">
    <property type="entry name" value="FAD:PROTEIN FMN TRANSFERASE"/>
    <property type="match status" value="1"/>
</dbReference>
<dbReference type="PANTHER" id="PTHR30040">
    <property type="entry name" value="THIAMINE BIOSYNTHESIS LIPOPROTEIN APBE"/>
    <property type="match status" value="1"/>
</dbReference>
<comment type="catalytic activity">
    <reaction evidence="9 10">
        <text>L-threonyl-[protein] + FAD = FMN-L-threonyl-[protein] + AMP + H(+)</text>
        <dbReference type="Rhea" id="RHEA:36847"/>
        <dbReference type="Rhea" id="RHEA-COMP:11060"/>
        <dbReference type="Rhea" id="RHEA-COMP:11061"/>
        <dbReference type="ChEBI" id="CHEBI:15378"/>
        <dbReference type="ChEBI" id="CHEBI:30013"/>
        <dbReference type="ChEBI" id="CHEBI:57692"/>
        <dbReference type="ChEBI" id="CHEBI:74257"/>
        <dbReference type="ChEBI" id="CHEBI:456215"/>
        <dbReference type="EC" id="2.7.1.180"/>
    </reaction>
</comment>
<accession>A0A1G6U0U9</accession>
<evidence type="ECO:0000256" key="7">
    <source>
        <dbReference type="ARBA" id="ARBA00022842"/>
    </source>
</evidence>
<evidence type="ECO:0000256" key="9">
    <source>
        <dbReference type="ARBA" id="ARBA00048540"/>
    </source>
</evidence>
<evidence type="ECO:0000256" key="3">
    <source>
        <dbReference type="ARBA" id="ARBA00022630"/>
    </source>
</evidence>
<dbReference type="PIRSF" id="PIRSF006268">
    <property type="entry name" value="ApbE"/>
    <property type="match status" value="1"/>
</dbReference>
<name>A0A1G6U0U9_9SPHI</name>
<dbReference type="GO" id="GO:0046872">
    <property type="term" value="F:metal ion binding"/>
    <property type="evidence" value="ECO:0007669"/>
    <property type="project" value="UniProtKB-UniRule"/>
</dbReference>
<gene>
    <name evidence="12" type="ORF">SAMN05216464_101490</name>
</gene>
<organism evidence="12 13">
    <name type="scientific">Mucilaginibacter pineti</name>
    <dbReference type="NCBI Taxonomy" id="1391627"/>
    <lineage>
        <taxon>Bacteria</taxon>
        <taxon>Pseudomonadati</taxon>
        <taxon>Bacteroidota</taxon>
        <taxon>Sphingobacteriia</taxon>
        <taxon>Sphingobacteriales</taxon>
        <taxon>Sphingobacteriaceae</taxon>
        <taxon>Mucilaginibacter</taxon>
    </lineage>
</organism>
<keyword evidence="5 10" id="KW-0479">Metal-binding</keyword>
<dbReference type="STRING" id="1391627.SAMN05216464_101490"/>
<evidence type="ECO:0000256" key="10">
    <source>
        <dbReference type="PIRNR" id="PIRNR006268"/>
    </source>
</evidence>
<comment type="cofactor">
    <cofactor evidence="11">
        <name>Mg(2+)</name>
        <dbReference type="ChEBI" id="CHEBI:18420"/>
    </cofactor>
    <cofactor evidence="11">
        <name>Mn(2+)</name>
        <dbReference type="ChEBI" id="CHEBI:29035"/>
    </cofactor>
    <text evidence="11">Magnesium. Can also use manganese.</text>
</comment>
<comment type="similarity">
    <text evidence="10">Belongs to the ApbE family.</text>
</comment>
<dbReference type="Proteomes" id="UP000199072">
    <property type="component" value="Unassembled WGS sequence"/>
</dbReference>
<dbReference type="RefSeq" id="WP_091143652.1">
    <property type="nucleotide sequence ID" value="NZ_FNAI01000001.1"/>
</dbReference>
<dbReference type="GO" id="GO:0016740">
    <property type="term" value="F:transferase activity"/>
    <property type="evidence" value="ECO:0007669"/>
    <property type="project" value="UniProtKB-UniRule"/>
</dbReference>
<evidence type="ECO:0000256" key="2">
    <source>
        <dbReference type="ARBA" id="ARBA00016337"/>
    </source>
</evidence>
<keyword evidence="13" id="KW-1185">Reference proteome</keyword>
<feature type="binding site" evidence="11">
    <location>
        <position position="168"/>
    </location>
    <ligand>
        <name>Mg(2+)</name>
        <dbReference type="ChEBI" id="CHEBI:18420"/>
    </ligand>
</feature>
<dbReference type="OrthoDB" id="9778595at2"/>
<dbReference type="EMBL" id="FNAI01000001">
    <property type="protein sequence ID" value="SDD34943.1"/>
    <property type="molecule type" value="Genomic_DNA"/>
</dbReference>
<dbReference type="InterPro" id="IPR024932">
    <property type="entry name" value="ApbE"/>
</dbReference>
<keyword evidence="4 10" id="KW-0808">Transferase</keyword>
<evidence type="ECO:0000256" key="1">
    <source>
        <dbReference type="ARBA" id="ARBA00011955"/>
    </source>
</evidence>
<dbReference type="Pfam" id="PF02424">
    <property type="entry name" value="ApbE"/>
    <property type="match status" value="1"/>
</dbReference>
<evidence type="ECO:0000256" key="5">
    <source>
        <dbReference type="ARBA" id="ARBA00022723"/>
    </source>
</evidence>
<dbReference type="AlphaFoldDB" id="A0A1G6U0U9"/>
<evidence type="ECO:0000313" key="13">
    <source>
        <dbReference type="Proteomes" id="UP000199072"/>
    </source>
</evidence>
<evidence type="ECO:0000313" key="12">
    <source>
        <dbReference type="EMBL" id="SDD34943.1"/>
    </source>
</evidence>
<keyword evidence="3 10" id="KW-0285">Flavoprotein</keyword>
<dbReference type="EC" id="2.7.1.180" evidence="1 10"/>
<keyword evidence="12" id="KW-0449">Lipoprotein</keyword>
<protein>
    <recommendedName>
        <fullName evidence="2 10">FAD:protein FMN transferase</fullName>
        <ecNumber evidence="1 10">2.7.1.180</ecNumber>
    </recommendedName>
    <alternativeName>
        <fullName evidence="8 10">Flavin transferase</fullName>
    </alternativeName>
</protein>
<dbReference type="Gene3D" id="3.10.520.10">
    <property type="entry name" value="ApbE-like domains"/>
    <property type="match status" value="1"/>
</dbReference>
<feature type="binding site" evidence="11">
    <location>
        <position position="285"/>
    </location>
    <ligand>
        <name>Mg(2+)</name>
        <dbReference type="ChEBI" id="CHEBI:18420"/>
    </ligand>
</feature>
<dbReference type="SUPFAM" id="SSF143631">
    <property type="entry name" value="ApbE-like"/>
    <property type="match status" value="1"/>
</dbReference>
<keyword evidence="7 10" id="KW-0460">Magnesium</keyword>